<dbReference type="AlphaFoldDB" id="A0A1S3YFZ1"/>
<protein>
    <submittedName>
        <fullName evidence="2">Uncharacterized protein</fullName>
    </submittedName>
</protein>
<feature type="compositionally biased region" description="Basic residues" evidence="1">
    <location>
        <begin position="38"/>
        <end position="47"/>
    </location>
</feature>
<organism evidence="2">
    <name type="scientific">Nicotiana tabacum</name>
    <name type="common">Common tobacco</name>
    <dbReference type="NCBI Taxonomy" id="4097"/>
    <lineage>
        <taxon>Eukaryota</taxon>
        <taxon>Viridiplantae</taxon>
        <taxon>Streptophyta</taxon>
        <taxon>Embryophyta</taxon>
        <taxon>Tracheophyta</taxon>
        <taxon>Spermatophyta</taxon>
        <taxon>Magnoliopsida</taxon>
        <taxon>eudicotyledons</taxon>
        <taxon>Gunneridae</taxon>
        <taxon>Pentapetalae</taxon>
        <taxon>asterids</taxon>
        <taxon>lamiids</taxon>
        <taxon>Solanales</taxon>
        <taxon>Solanaceae</taxon>
        <taxon>Nicotianoideae</taxon>
        <taxon>Nicotianeae</taxon>
        <taxon>Nicotiana</taxon>
    </lineage>
</organism>
<evidence type="ECO:0000256" key="1">
    <source>
        <dbReference type="SAM" id="MobiDB-lite"/>
    </source>
</evidence>
<feature type="compositionally biased region" description="Low complexity" evidence="1">
    <location>
        <begin position="87"/>
        <end position="96"/>
    </location>
</feature>
<dbReference type="PaxDb" id="4097-A0A1S3YFZ1"/>
<dbReference type="RefSeq" id="XP_016451129.1">
    <property type="nucleotide sequence ID" value="XM_016595643.1"/>
</dbReference>
<sequence length="235" mass="25467">MKMWSDSTNPSIEPPEPKHMPGRPKRCRRKAKDEPRKKYGKLSKKGVKMTCSNCQQTGHNKFGCMKGHVPRSATQQSQNMPPPPPKSSQEIPSQQSNPSSICEDTSVVKRQSNNQSIGIGRGRGRGRGHRLCRGKGRGTTLGGGSANEATIGHKRPMHTDFGIFTDTMTGTTILNPGISAGTFKDISATNIDIGFKLPILKYKGRNAMTRSQLQQMSAARKKGSSSQTSSAASTL</sequence>
<feature type="compositionally biased region" description="Low complexity" evidence="1">
    <location>
        <begin position="224"/>
        <end position="235"/>
    </location>
</feature>
<reference evidence="2" key="1">
    <citation type="submission" date="2025-08" db="UniProtKB">
        <authorList>
            <consortium name="RefSeq"/>
        </authorList>
    </citation>
    <scope>IDENTIFICATION</scope>
</reference>
<feature type="region of interest" description="Disordered" evidence="1">
    <location>
        <begin position="1"/>
        <end position="53"/>
    </location>
</feature>
<accession>A0A1S3YFZ1</accession>
<proteinExistence type="predicted"/>
<dbReference type="OrthoDB" id="1752032at2759"/>
<feature type="compositionally biased region" description="Polar residues" evidence="1">
    <location>
        <begin position="1"/>
        <end position="11"/>
    </location>
</feature>
<feature type="region of interest" description="Disordered" evidence="1">
    <location>
        <begin position="65"/>
        <end position="148"/>
    </location>
</feature>
<feature type="compositionally biased region" description="Basic residues" evidence="1">
    <location>
        <begin position="122"/>
        <end position="136"/>
    </location>
</feature>
<gene>
    <name evidence="2" type="primary">LOC107775851</name>
</gene>
<name>A0A1S3YFZ1_TOBAC</name>
<evidence type="ECO:0000313" key="2">
    <source>
        <dbReference type="RefSeq" id="XP_016451129.1"/>
    </source>
</evidence>
<feature type="region of interest" description="Disordered" evidence="1">
    <location>
        <begin position="211"/>
        <end position="235"/>
    </location>
</feature>
<dbReference type="KEGG" id="nta:107775851"/>
<feature type="compositionally biased region" description="Basic residues" evidence="1">
    <location>
        <begin position="20"/>
        <end position="30"/>
    </location>
</feature>
<feature type="compositionally biased region" description="Polar residues" evidence="1">
    <location>
        <begin position="97"/>
        <end position="117"/>
    </location>
</feature>